<dbReference type="InterPro" id="IPR001789">
    <property type="entry name" value="Sig_transdc_resp-reg_receiver"/>
</dbReference>
<evidence type="ECO:0000256" key="4">
    <source>
        <dbReference type="ARBA" id="ARBA00023015"/>
    </source>
</evidence>
<keyword evidence="3" id="KW-0902">Two-component regulatory system</keyword>
<dbReference type="InterPro" id="IPR001867">
    <property type="entry name" value="OmpR/PhoB-type_DNA-bd"/>
</dbReference>
<keyword evidence="2 8" id="KW-0597">Phosphoprotein</keyword>
<accession>A0A9X4H4P3</accession>
<evidence type="ECO:0000256" key="7">
    <source>
        <dbReference type="ARBA" id="ARBA00024867"/>
    </source>
</evidence>
<evidence type="ECO:0000256" key="9">
    <source>
        <dbReference type="PROSITE-ProRule" id="PRU01091"/>
    </source>
</evidence>
<evidence type="ECO:0000256" key="5">
    <source>
        <dbReference type="ARBA" id="ARBA00023125"/>
    </source>
</evidence>
<dbReference type="InterPro" id="IPR011006">
    <property type="entry name" value="CheY-like_superfamily"/>
</dbReference>
<dbReference type="FunFam" id="1.10.10.10:FF:000018">
    <property type="entry name" value="DNA-binding response regulator ResD"/>
    <property type="match status" value="1"/>
</dbReference>
<comment type="function">
    <text evidence="7">May play the central regulatory role in sporulation. It may be an element of the effector pathway responsible for the activation of sporulation genes in response to nutritional stress. Spo0A may act in concert with spo0H (a sigma factor) to control the expression of some genes that are critical to the sporulation process.</text>
</comment>
<feature type="DNA-binding region" description="OmpR/PhoB-type" evidence="9">
    <location>
        <begin position="134"/>
        <end position="233"/>
    </location>
</feature>
<evidence type="ECO:0000313" key="13">
    <source>
        <dbReference type="Proteomes" id="UP001154312"/>
    </source>
</evidence>
<dbReference type="PANTHER" id="PTHR48111">
    <property type="entry name" value="REGULATOR OF RPOS"/>
    <property type="match status" value="1"/>
</dbReference>
<dbReference type="SMART" id="SM00862">
    <property type="entry name" value="Trans_reg_C"/>
    <property type="match status" value="1"/>
</dbReference>
<feature type="domain" description="Response regulatory" evidence="10">
    <location>
        <begin position="3"/>
        <end position="119"/>
    </location>
</feature>
<protein>
    <recommendedName>
        <fullName evidence="1">Stage 0 sporulation protein A homolog</fullName>
    </recommendedName>
</protein>
<dbReference type="Gene3D" id="6.10.250.690">
    <property type="match status" value="1"/>
</dbReference>
<dbReference type="GO" id="GO:0000156">
    <property type="term" value="F:phosphorelay response regulator activity"/>
    <property type="evidence" value="ECO:0007669"/>
    <property type="project" value="TreeGrafter"/>
</dbReference>
<evidence type="ECO:0000256" key="8">
    <source>
        <dbReference type="PROSITE-ProRule" id="PRU00169"/>
    </source>
</evidence>
<dbReference type="SUPFAM" id="SSF46894">
    <property type="entry name" value="C-terminal effector domain of the bipartite response regulators"/>
    <property type="match status" value="1"/>
</dbReference>
<evidence type="ECO:0000256" key="2">
    <source>
        <dbReference type="ARBA" id="ARBA00022553"/>
    </source>
</evidence>
<keyword evidence="4" id="KW-0805">Transcription regulation</keyword>
<dbReference type="GO" id="GO:0005829">
    <property type="term" value="C:cytosol"/>
    <property type="evidence" value="ECO:0007669"/>
    <property type="project" value="TreeGrafter"/>
</dbReference>
<evidence type="ECO:0000259" key="11">
    <source>
        <dbReference type="PROSITE" id="PS51755"/>
    </source>
</evidence>
<evidence type="ECO:0000259" key="10">
    <source>
        <dbReference type="PROSITE" id="PS50110"/>
    </source>
</evidence>
<dbReference type="EMBL" id="JAKOAV010000020">
    <property type="protein sequence ID" value="MDF9408898.1"/>
    <property type="molecule type" value="Genomic_DNA"/>
</dbReference>
<dbReference type="PROSITE" id="PS51755">
    <property type="entry name" value="OMPR_PHOB"/>
    <property type="match status" value="1"/>
</dbReference>
<dbReference type="PROSITE" id="PS50110">
    <property type="entry name" value="RESPONSE_REGULATORY"/>
    <property type="match status" value="1"/>
</dbReference>
<dbReference type="Gene3D" id="3.40.50.2300">
    <property type="match status" value="1"/>
</dbReference>
<dbReference type="Pfam" id="PF00072">
    <property type="entry name" value="Response_reg"/>
    <property type="match status" value="1"/>
</dbReference>
<dbReference type="SUPFAM" id="SSF52172">
    <property type="entry name" value="CheY-like"/>
    <property type="match status" value="1"/>
</dbReference>
<feature type="modified residue" description="4-aspartylphosphate" evidence="8">
    <location>
        <position position="52"/>
    </location>
</feature>
<dbReference type="AlphaFoldDB" id="A0A9X4H4P3"/>
<evidence type="ECO:0000256" key="3">
    <source>
        <dbReference type="ARBA" id="ARBA00023012"/>
    </source>
</evidence>
<gene>
    <name evidence="12" type="ORF">L7E55_11105</name>
</gene>
<keyword evidence="13" id="KW-1185">Reference proteome</keyword>
<dbReference type="GO" id="GO:0006355">
    <property type="term" value="P:regulation of DNA-templated transcription"/>
    <property type="evidence" value="ECO:0007669"/>
    <property type="project" value="InterPro"/>
</dbReference>
<dbReference type="FunFam" id="3.40.50.2300:FF:000001">
    <property type="entry name" value="DNA-binding response regulator PhoB"/>
    <property type="match status" value="1"/>
</dbReference>
<evidence type="ECO:0000256" key="1">
    <source>
        <dbReference type="ARBA" id="ARBA00018672"/>
    </source>
</evidence>
<dbReference type="SMART" id="SM00448">
    <property type="entry name" value="REC"/>
    <property type="match status" value="1"/>
</dbReference>
<dbReference type="Proteomes" id="UP001154312">
    <property type="component" value="Unassembled WGS sequence"/>
</dbReference>
<dbReference type="PANTHER" id="PTHR48111:SF40">
    <property type="entry name" value="PHOSPHATE REGULON TRANSCRIPTIONAL REGULATORY PROTEIN PHOB"/>
    <property type="match status" value="1"/>
</dbReference>
<organism evidence="12 13">
    <name type="scientific">Pelotomaculum isophthalicicum JI</name>
    <dbReference type="NCBI Taxonomy" id="947010"/>
    <lineage>
        <taxon>Bacteria</taxon>
        <taxon>Bacillati</taxon>
        <taxon>Bacillota</taxon>
        <taxon>Clostridia</taxon>
        <taxon>Eubacteriales</taxon>
        <taxon>Desulfotomaculaceae</taxon>
        <taxon>Pelotomaculum</taxon>
    </lineage>
</organism>
<dbReference type="GO" id="GO:0032993">
    <property type="term" value="C:protein-DNA complex"/>
    <property type="evidence" value="ECO:0007669"/>
    <property type="project" value="TreeGrafter"/>
</dbReference>
<keyword evidence="6" id="KW-0804">Transcription</keyword>
<sequence>MPLLLVVDDEAHILQLLKYNLTKEGYQVIEATNGNDAIKLTGEKAPDLIILDKMLPEMDGFDVLRILKANRQSASIPVIMLSARSDELDKVLGLELGADDYITKPFSPRELVARVKVHLRRGQMLSVEDEPAEVEEVRINGLVIQPEKYEALLDGVRLELTQKEFELLHLLAGSPGRVFTRDILLEKIWGYDFEPKSRTVDVHISYLRQKIEKDPANPKYIETVRGVGYRFREIH</sequence>
<dbReference type="Pfam" id="PF00486">
    <property type="entry name" value="Trans_reg_C"/>
    <property type="match status" value="1"/>
</dbReference>
<feature type="domain" description="OmpR/PhoB-type" evidence="11">
    <location>
        <begin position="134"/>
        <end position="233"/>
    </location>
</feature>
<name>A0A9X4H4P3_9FIRM</name>
<evidence type="ECO:0000313" key="12">
    <source>
        <dbReference type="EMBL" id="MDF9408898.1"/>
    </source>
</evidence>
<dbReference type="Gene3D" id="1.10.10.10">
    <property type="entry name" value="Winged helix-like DNA-binding domain superfamily/Winged helix DNA-binding domain"/>
    <property type="match status" value="1"/>
</dbReference>
<dbReference type="InterPro" id="IPR016032">
    <property type="entry name" value="Sig_transdc_resp-reg_C-effctor"/>
</dbReference>
<dbReference type="InterPro" id="IPR039420">
    <property type="entry name" value="WalR-like"/>
</dbReference>
<dbReference type="CDD" id="cd00383">
    <property type="entry name" value="trans_reg_C"/>
    <property type="match status" value="1"/>
</dbReference>
<comment type="caution">
    <text evidence="12">The sequence shown here is derived from an EMBL/GenBank/DDBJ whole genome shotgun (WGS) entry which is preliminary data.</text>
</comment>
<dbReference type="InterPro" id="IPR036388">
    <property type="entry name" value="WH-like_DNA-bd_sf"/>
</dbReference>
<keyword evidence="5 9" id="KW-0238">DNA-binding</keyword>
<reference evidence="12" key="1">
    <citation type="submission" date="2022-02" db="EMBL/GenBank/DDBJ databases">
        <authorList>
            <person name="Leng L."/>
        </authorList>
    </citation>
    <scope>NUCLEOTIDE SEQUENCE</scope>
    <source>
        <strain evidence="12">JI</strain>
    </source>
</reference>
<evidence type="ECO:0000256" key="6">
    <source>
        <dbReference type="ARBA" id="ARBA00023163"/>
    </source>
</evidence>
<dbReference type="GO" id="GO:0000976">
    <property type="term" value="F:transcription cis-regulatory region binding"/>
    <property type="evidence" value="ECO:0007669"/>
    <property type="project" value="TreeGrafter"/>
</dbReference>
<dbReference type="RefSeq" id="WP_277444304.1">
    <property type="nucleotide sequence ID" value="NZ_JAKOAV010000020.1"/>
</dbReference>
<proteinExistence type="predicted"/>